<sequence>MNRTDLQMIYPDAEHHSYPSTDQAYLSVPDSDGYLWITKNSLSEKEIALFTFFTVEASPFELNEEHLWYQILFHQKQIEEKGRFRIIQIMLQTSKNFLVDAWKEHIEGIFSNTVDFFFLTPQLAILVEKHAKHSLNKDELEGIFLTLDDDFETVSRVFVGGFHDSSEALAVLFEEEQAIFKEEGKQIKRKTVFGIADVALHYFTKDALAKSSLTRSMKNAWRIDDEMREIIQALWTNQGNLSSTAKELFMHRNTLQYRLEKFQENTGMQLKNTDDLILCYLLLNH</sequence>
<dbReference type="Pfam" id="PF13556">
    <property type="entry name" value="HTH_30"/>
    <property type="match status" value="1"/>
</dbReference>
<name>A0ABS4CJM0_9ENTE</name>
<evidence type="ECO:0000259" key="1">
    <source>
        <dbReference type="Pfam" id="PF13556"/>
    </source>
</evidence>
<dbReference type="InterPro" id="IPR025736">
    <property type="entry name" value="PucR_C-HTH_dom"/>
</dbReference>
<dbReference type="RefSeq" id="WP_209556826.1">
    <property type="nucleotide sequence ID" value="NZ_JAEDXU010000003.1"/>
</dbReference>
<accession>A0ABS4CJM0</accession>
<dbReference type="EMBL" id="JAEDXU010000003">
    <property type="protein sequence ID" value="MBP1045999.1"/>
    <property type="molecule type" value="Genomic_DNA"/>
</dbReference>
<dbReference type="PANTHER" id="PTHR33744:SF15">
    <property type="entry name" value="CARBOHYDRATE DIACID REGULATOR"/>
    <property type="match status" value="1"/>
</dbReference>
<evidence type="ECO:0000313" key="3">
    <source>
        <dbReference type="Proteomes" id="UP000673375"/>
    </source>
</evidence>
<evidence type="ECO:0000313" key="2">
    <source>
        <dbReference type="EMBL" id="MBP1045999.1"/>
    </source>
</evidence>
<dbReference type="InterPro" id="IPR009057">
    <property type="entry name" value="Homeodomain-like_sf"/>
</dbReference>
<dbReference type="PANTHER" id="PTHR33744">
    <property type="entry name" value="CARBOHYDRATE DIACID REGULATOR"/>
    <property type="match status" value="1"/>
</dbReference>
<protein>
    <submittedName>
        <fullName evidence="2">Helix-turn-helix domain-containing protein</fullName>
    </submittedName>
</protein>
<dbReference type="Gene3D" id="1.10.10.2840">
    <property type="entry name" value="PucR C-terminal helix-turn-helix domain"/>
    <property type="match status" value="1"/>
</dbReference>
<dbReference type="InterPro" id="IPR051448">
    <property type="entry name" value="CdaR-like_regulators"/>
</dbReference>
<reference evidence="2 3" key="1">
    <citation type="submission" date="2020-12" db="EMBL/GenBank/DDBJ databases">
        <title>Vagococcus allomyrinae sp. nov. and Enterococcus lavae sp. nov., isolated from the larvae of Allomyrina dichotoma.</title>
        <authorList>
            <person name="Lee S.D."/>
        </authorList>
    </citation>
    <scope>NUCLEOTIDE SEQUENCE [LARGE SCALE GENOMIC DNA]</scope>
    <source>
        <strain evidence="2 3">BWM-S5</strain>
    </source>
</reference>
<comment type="caution">
    <text evidence="2">The sequence shown here is derived from an EMBL/GenBank/DDBJ whole genome shotgun (WGS) entry which is preliminary data.</text>
</comment>
<dbReference type="Proteomes" id="UP000673375">
    <property type="component" value="Unassembled WGS sequence"/>
</dbReference>
<proteinExistence type="predicted"/>
<organism evidence="2 3">
    <name type="scientific">Enterococcus larvae</name>
    <dbReference type="NCBI Taxonomy" id="2794352"/>
    <lineage>
        <taxon>Bacteria</taxon>
        <taxon>Bacillati</taxon>
        <taxon>Bacillota</taxon>
        <taxon>Bacilli</taxon>
        <taxon>Lactobacillales</taxon>
        <taxon>Enterococcaceae</taxon>
        <taxon>Enterococcus</taxon>
    </lineage>
</organism>
<dbReference type="SUPFAM" id="SSF46689">
    <property type="entry name" value="Homeodomain-like"/>
    <property type="match status" value="1"/>
</dbReference>
<dbReference type="InterPro" id="IPR042070">
    <property type="entry name" value="PucR_C-HTH_sf"/>
</dbReference>
<gene>
    <name evidence="2" type="ORF">I6N96_06870</name>
</gene>
<keyword evidence="3" id="KW-1185">Reference proteome</keyword>
<feature type="domain" description="PucR C-terminal helix-turn-helix" evidence="1">
    <location>
        <begin position="229"/>
        <end position="283"/>
    </location>
</feature>